<comment type="caution">
    <text evidence="2">The sequence shown here is derived from an EMBL/GenBank/DDBJ whole genome shotgun (WGS) entry which is preliminary data.</text>
</comment>
<dbReference type="AlphaFoldDB" id="A0A936NEJ2"/>
<feature type="transmembrane region" description="Helical" evidence="1">
    <location>
        <begin position="89"/>
        <end position="108"/>
    </location>
</feature>
<keyword evidence="1" id="KW-0472">Membrane</keyword>
<dbReference type="Proteomes" id="UP000727993">
    <property type="component" value="Unassembled WGS sequence"/>
</dbReference>
<gene>
    <name evidence="2" type="ORF">IPN02_19175</name>
</gene>
<protein>
    <submittedName>
        <fullName evidence="2">Uncharacterized protein</fullName>
    </submittedName>
</protein>
<feature type="transmembrane region" description="Helical" evidence="1">
    <location>
        <begin position="213"/>
        <end position="228"/>
    </location>
</feature>
<evidence type="ECO:0000313" key="3">
    <source>
        <dbReference type="Proteomes" id="UP000727993"/>
    </source>
</evidence>
<feature type="transmembrane region" description="Helical" evidence="1">
    <location>
        <begin position="318"/>
        <end position="343"/>
    </location>
</feature>
<evidence type="ECO:0000313" key="2">
    <source>
        <dbReference type="EMBL" id="MBK9298907.1"/>
    </source>
</evidence>
<reference evidence="2 3" key="1">
    <citation type="submission" date="2020-10" db="EMBL/GenBank/DDBJ databases">
        <title>Connecting structure to function with the recovery of over 1000 high-quality activated sludge metagenome-assembled genomes encoding full-length rRNA genes using long-read sequencing.</title>
        <authorList>
            <person name="Singleton C.M."/>
            <person name="Petriglieri F."/>
            <person name="Kristensen J.M."/>
            <person name="Kirkegaard R.H."/>
            <person name="Michaelsen T.Y."/>
            <person name="Andersen M.H."/>
            <person name="Karst S.M."/>
            <person name="Dueholm M.S."/>
            <person name="Nielsen P.H."/>
            <person name="Albertsen M."/>
        </authorList>
    </citation>
    <scope>NUCLEOTIDE SEQUENCE [LARGE SCALE GENOMIC DNA]</scope>
    <source>
        <strain evidence="2">Lyne_18-Q3-R50-59_MAXAC.006</strain>
    </source>
</reference>
<organism evidence="2 3">
    <name type="scientific">Candidatus Neomicrothrix subdominans</name>
    <dbReference type="NCBI Taxonomy" id="2954438"/>
    <lineage>
        <taxon>Bacteria</taxon>
        <taxon>Bacillati</taxon>
        <taxon>Actinomycetota</taxon>
        <taxon>Acidimicrobiia</taxon>
        <taxon>Acidimicrobiales</taxon>
        <taxon>Microthrixaceae</taxon>
        <taxon>Candidatus Neomicrothrix</taxon>
    </lineage>
</organism>
<accession>A0A936NEJ2</accession>
<evidence type="ECO:0000256" key="1">
    <source>
        <dbReference type="SAM" id="Phobius"/>
    </source>
</evidence>
<sequence length="463" mass="48244">MTTDPIDDQPARWSPWRVASGLAILVVGVGLLWVMGAWQQHIWDSGGTIMLGAAPLFGLWETDWAPELIVAALLGGALVVWWPRLTRTLSWVGLLAGSWLVSLGWTLAINLPGGWTGLGAPLDDPHEYLAAVRNSPTDPLVFIGRFVDELRVYPIHVQGHPPGPVLGLEALDRIGIRGASGTALVLVGVACLASPLVLIAVRALATEREARRAAVFVGLTPSVLWVATSMDAVFAAVAVASGTALALAAVRSGAWPRSGEGRCVAPGEGGARPTWAGGAMAALGGTFAGLLVLGTYGAPLFLVPPGLCLALLAWRRRWAPAGLAVLGAVVPVALMAWAGFWLLDGLRVTVTAYHEGIASLRPGGFFRLSNLLALAIAVGPVVLVSLPGRRRAGAWILVGGVLAGLAAAEVSGLSKGEVERIWLPFVPWLTVAAAAIPIRWQRPALAAQLASGIVLAVTFASPW</sequence>
<proteinExistence type="predicted"/>
<feature type="transmembrane region" description="Helical" evidence="1">
    <location>
        <begin position="64"/>
        <end position="82"/>
    </location>
</feature>
<feature type="transmembrane region" description="Helical" evidence="1">
    <location>
        <begin position="16"/>
        <end position="35"/>
    </location>
</feature>
<keyword evidence="1" id="KW-1133">Transmembrane helix</keyword>
<dbReference type="EMBL" id="JADJZA010000011">
    <property type="protein sequence ID" value="MBK9298907.1"/>
    <property type="molecule type" value="Genomic_DNA"/>
</dbReference>
<feature type="transmembrane region" description="Helical" evidence="1">
    <location>
        <begin position="392"/>
        <end position="414"/>
    </location>
</feature>
<feature type="transmembrane region" description="Helical" evidence="1">
    <location>
        <begin position="364"/>
        <end position="386"/>
    </location>
</feature>
<name>A0A936NEJ2_9ACTN</name>
<keyword evidence="1" id="KW-0812">Transmembrane</keyword>
<feature type="transmembrane region" description="Helical" evidence="1">
    <location>
        <begin position="421"/>
        <end position="438"/>
    </location>
</feature>
<feature type="transmembrane region" description="Helical" evidence="1">
    <location>
        <begin position="181"/>
        <end position="201"/>
    </location>
</feature>